<proteinExistence type="predicted"/>
<sequence>MFKRTVLFFALILAFSCQEKSQSNIVFSISHVTEDSLSLLKINMKFPADSSGTTILEFNNEAWGQKDLFNTLHNVQLIDVDDDIEKDLDSGWIILKHPKNLKTLEFEYDLKQDFYGNLATDKAYRPVITEDYFHVFSHNLFMFPKTSKTNFDITLDWIDFPEQYTIHNSFGSKKRNQFLENMDVELFESAIFVGGDFRILEDEINGNAISLATRGEWVPFGEKEVMQVLKQTLKCQRDFWEDHSQEYFTVTMQPFFQETGSSFQGTGLTNSFATSVSNNDFTDIDQMVYLFNHELMHNWIGNTIENENEEEQYWFSEGFTEYYTYKNVAKNKIKELDGAFFINSINETAKNLHSLSIKEVPNSEMNYENFWSDYEYRKLPYYRGTLFAFYLDYSIQKDSNGKYSLDNVMKDLLKVATDENKKLNHTVFKSVLKKYFPNRTDTVFKEFIVDGKLLPLADFYNEMKLEYEPTTQLFELGFELSEDGTQVDEVNKDSEAWKAGLRSGDKLYSRSIWYGNISKKVELGVLKEGNKVAIDFYPVKMAEVPQIQISEENTQILGF</sequence>
<dbReference type="Gene3D" id="1.10.390.10">
    <property type="entry name" value="Neutral Protease Domain 2"/>
    <property type="match status" value="1"/>
</dbReference>
<evidence type="ECO:0000313" key="3">
    <source>
        <dbReference type="Proteomes" id="UP000050827"/>
    </source>
</evidence>
<dbReference type="PROSITE" id="PS51257">
    <property type="entry name" value="PROKAR_LIPOPROTEIN"/>
    <property type="match status" value="1"/>
</dbReference>
<dbReference type="InterPro" id="IPR027268">
    <property type="entry name" value="Peptidase_M4/M1_CTD_sf"/>
</dbReference>
<dbReference type="Proteomes" id="UP000050827">
    <property type="component" value="Unassembled WGS sequence"/>
</dbReference>
<evidence type="ECO:0000259" key="1">
    <source>
        <dbReference type="Pfam" id="PF01433"/>
    </source>
</evidence>
<feature type="domain" description="Peptidase M1 membrane alanine aminopeptidase" evidence="1">
    <location>
        <begin position="275"/>
        <end position="409"/>
    </location>
</feature>
<protein>
    <recommendedName>
        <fullName evidence="1">Peptidase M1 membrane alanine aminopeptidase domain-containing protein</fullName>
    </recommendedName>
</protein>
<gene>
    <name evidence="2" type="ORF">AAY42_15435</name>
</gene>
<evidence type="ECO:0000313" key="2">
    <source>
        <dbReference type="EMBL" id="KQC31128.1"/>
    </source>
</evidence>
<dbReference type="EMBL" id="LCTZ01000002">
    <property type="protein sequence ID" value="KQC31128.1"/>
    <property type="molecule type" value="Genomic_DNA"/>
</dbReference>
<name>A0A0Q0XJP6_9FLAO</name>
<accession>A0A0Q0XJP6</accession>
<keyword evidence="3" id="KW-1185">Reference proteome</keyword>
<dbReference type="GO" id="GO:0008270">
    <property type="term" value="F:zinc ion binding"/>
    <property type="evidence" value="ECO:0007669"/>
    <property type="project" value="InterPro"/>
</dbReference>
<dbReference type="SUPFAM" id="SSF55486">
    <property type="entry name" value="Metalloproteases ('zincins'), catalytic domain"/>
    <property type="match status" value="1"/>
</dbReference>
<dbReference type="InterPro" id="IPR014782">
    <property type="entry name" value="Peptidase_M1_dom"/>
</dbReference>
<dbReference type="GO" id="GO:0008237">
    <property type="term" value="F:metallopeptidase activity"/>
    <property type="evidence" value="ECO:0007669"/>
    <property type="project" value="InterPro"/>
</dbReference>
<comment type="caution">
    <text evidence="2">The sequence shown here is derived from an EMBL/GenBank/DDBJ whole genome shotgun (WGS) entry which is preliminary data.</text>
</comment>
<organism evidence="2 3">
    <name type="scientific">Flagellimonas eckloniae</name>
    <dbReference type="NCBI Taxonomy" id="346185"/>
    <lineage>
        <taxon>Bacteria</taxon>
        <taxon>Pseudomonadati</taxon>
        <taxon>Bacteroidota</taxon>
        <taxon>Flavobacteriia</taxon>
        <taxon>Flavobacteriales</taxon>
        <taxon>Flavobacteriaceae</taxon>
        <taxon>Flagellimonas</taxon>
    </lineage>
</organism>
<dbReference type="Pfam" id="PF01433">
    <property type="entry name" value="Peptidase_M1"/>
    <property type="match status" value="1"/>
</dbReference>
<dbReference type="STRING" id="346185.AAY42_15435"/>
<dbReference type="AlphaFoldDB" id="A0A0Q0XJP6"/>
<reference evidence="2 3" key="1">
    <citation type="submission" date="2015-04" db="EMBL/GenBank/DDBJ databases">
        <title>Complete genome of flavobacterium.</title>
        <authorList>
            <person name="Kwon Y.M."/>
            <person name="Kim S.-J."/>
        </authorList>
    </citation>
    <scope>NUCLEOTIDE SEQUENCE [LARGE SCALE GENOMIC DNA]</scope>
    <source>
        <strain evidence="2 3">DK169</strain>
    </source>
</reference>